<feature type="domain" description="2TM" evidence="2">
    <location>
        <begin position="11"/>
        <end position="102"/>
    </location>
</feature>
<sequence>MENLNNKKLMKAKLKVEELKEFYKHIVTYVLVNLFLTFIWKFSFKLFGNFIISNQFDNGNFTHIPIWLIWGVFLMLHAFKTFDFLNLFGRDWEERKIDKFMKE</sequence>
<evidence type="ECO:0000313" key="4">
    <source>
        <dbReference type="Proteomes" id="UP001139369"/>
    </source>
</evidence>
<evidence type="ECO:0000259" key="2">
    <source>
        <dbReference type="Pfam" id="PF13239"/>
    </source>
</evidence>
<accession>A0A9X1VR52</accession>
<keyword evidence="4" id="KW-1185">Reference proteome</keyword>
<evidence type="ECO:0000256" key="1">
    <source>
        <dbReference type="SAM" id="Phobius"/>
    </source>
</evidence>
<dbReference type="Proteomes" id="UP001139369">
    <property type="component" value="Unassembled WGS sequence"/>
</dbReference>
<evidence type="ECO:0000313" key="3">
    <source>
        <dbReference type="EMBL" id="MCI2227956.1"/>
    </source>
</evidence>
<dbReference type="EMBL" id="JAKQYM010000001">
    <property type="protein sequence ID" value="MCI2227956.1"/>
    <property type="molecule type" value="Genomic_DNA"/>
</dbReference>
<gene>
    <name evidence="3" type="ORF">MC378_02170</name>
</gene>
<dbReference type="RefSeq" id="WP_242177073.1">
    <property type="nucleotide sequence ID" value="NZ_JAKQYM010000001.1"/>
</dbReference>
<dbReference type="InterPro" id="IPR025698">
    <property type="entry name" value="2TM_dom"/>
</dbReference>
<protein>
    <submittedName>
        <fullName evidence="3">2TM domain-containing protein</fullName>
    </submittedName>
</protein>
<feature type="transmembrane region" description="Helical" evidence="1">
    <location>
        <begin position="21"/>
        <end position="44"/>
    </location>
</feature>
<keyword evidence="1" id="KW-0812">Transmembrane</keyword>
<feature type="transmembrane region" description="Helical" evidence="1">
    <location>
        <begin position="64"/>
        <end position="89"/>
    </location>
</feature>
<keyword evidence="1" id="KW-0472">Membrane</keyword>
<comment type="caution">
    <text evidence="3">The sequence shown here is derived from an EMBL/GenBank/DDBJ whole genome shotgun (WGS) entry which is preliminary data.</text>
</comment>
<organism evidence="3 4">
    <name type="scientific">Polaribacter marinus</name>
    <dbReference type="NCBI Taxonomy" id="2916838"/>
    <lineage>
        <taxon>Bacteria</taxon>
        <taxon>Pseudomonadati</taxon>
        <taxon>Bacteroidota</taxon>
        <taxon>Flavobacteriia</taxon>
        <taxon>Flavobacteriales</taxon>
        <taxon>Flavobacteriaceae</taxon>
    </lineage>
</organism>
<dbReference type="Pfam" id="PF13239">
    <property type="entry name" value="2TM"/>
    <property type="match status" value="1"/>
</dbReference>
<proteinExistence type="predicted"/>
<dbReference type="AlphaFoldDB" id="A0A9X1VR52"/>
<keyword evidence="1" id="KW-1133">Transmembrane helix</keyword>
<reference evidence="3" key="1">
    <citation type="submission" date="2022-02" db="EMBL/GenBank/DDBJ databases">
        <title>Polaribacter sp. MSW13, isolated from seawater.</title>
        <authorList>
            <person name="Kristyanto S."/>
            <person name="Jung J."/>
            <person name="Jeon C.O."/>
        </authorList>
    </citation>
    <scope>NUCLEOTIDE SEQUENCE</scope>
    <source>
        <strain evidence="3">MSW13</strain>
    </source>
</reference>
<name>A0A9X1VR52_9FLAO</name>